<keyword evidence="11 14" id="KW-0324">Glycolysis</keyword>
<dbReference type="PRINTS" id="PR01050">
    <property type="entry name" value="PYRUVTKNASE"/>
</dbReference>
<evidence type="ECO:0000256" key="10">
    <source>
        <dbReference type="ARBA" id="ARBA00022842"/>
    </source>
</evidence>
<dbReference type="OrthoDB" id="108365at2759"/>
<dbReference type="KEGG" id="bpg:Bathy06g05010"/>
<evidence type="ECO:0000256" key="3">
    <source>
        <dbReference type="ARBA" id="ARBA00008663"/>
    </source>
</evidence>
<keyword evidence="5 14" id="KW-0808">Transferase</keyword>
<organism evidence="17 18">
    <name type="scientific">Bathycoccus prasinos</name>
    <dbReference type="NCBI Taxonomy" id="41875"/>
    <lineage>
        <taxon>Eukaryota</taxon>
        <taxon>Viridiplantae</taxon>
        <taxon>Chlorophyta</taxon>
        <taxon>Mamiellophyceae</taxon>
        <taxon>Mamiellales</taxon>
        <taxon>Bathycoccaceae</taxon>
        <taxon>Bathycoccus</taxon>
    </lineage>
</organism>
<dbReference type="SUPFAM" id="SSF52935">
    <property type="entry name" value="PK C-terminal domain-like"/>
    <property type="match status" value="1"/>
</dbReference>
<comment type="catalytic activity">
    <reaction evidence="13 14">
        <text>pyruvate + ATP = phosphoenolpyruvate + ADP + H(+)</text>
        <dbReference type="Rhea" id="RHEA:18157"/>
        <dbReference type="ChEBI" id="CHEBI:15361"/>
        <dbReference type="ChEBI" id="CHEBI:15378"/>
        <dbReference type="ChEBI" id="CHEBI:30616"/>
        <dbReference type="ChEBI" id="CHEBI:58702"/>
        <dbReference type="ChEBI" id="CHEBI:456216"/>
        <dbReference type="EC" id="2.7.1.40"/>
    </reaction>
</comment>
<dbReference type="eggNOG" id="KOG2323">
    <property type="taxonomic scope" value="Eukaryota"/>
</dbReference>
<dbReference type="InterPro" id="IPR040442">
    <property type="entry name" value="Pyrv_kinase-like_dom_sf"/>
</dbReference>
<evidence type="ECO:0000256" key="1">
    <source>
        <dbReference type="ARBA" id="ARBA00001958"/>
    </source>
</evidence>
<dbReference type="GO" id="GO:0016301">
    <property type="term" value="F:kinase activity"/>
    <property type="evidence" value="ECO:0007669"/>
    <property type="project" value="UniProtKB-KW"/>
</dbReference>
<dbReference type="InterPro" id="IPR015813">
    <property type="entry name" value="Pyrv/PenolPyrv_kinase-like_dom"/>
</dbReference>
<evidence type="ECO:0000256" key="9">
    <source>
        <dbReference type="ARBA" id="ARBA00022840"/>
    </source>
</evidence>
<evidence type="ECO:0000256" key="2">
    <source>
        <dbReference type="ARBA" id="ARBA00004997"/>
    </source>
</evidence>
<keyword evidence="18" id="KW-1185">Reference proteome</keyword>
<dbReference type="SUPFAM" id="SSF51621">
    <property type="entry name" value="Phosphoenolpyruvate/pyruvate domain"/>
    <property type="match status" value="1"/>
</dbReference>
<reference evidence="17 18" key="1">
    <citation type="submission" date="2011-10" db="EMBL/GenBank/DDBJ databases">
        <authorList>
            <person name="Genoscope - CEA"/>
        </authorList>
    </citation>
    <scope>NUCLEOTIDE SEQUENCE [LARGE SCALE GENOMIC DNA]</scope>
    <source>
        <strain evidence="17 18">RCC 1105</strain>
    </source>
</reference>
<dbReference type="GO" id="GO:0004743">
    <property type="term" value="F:pyruvate kinase activity"/>
    <property type="evidence" value="ECO:0007669"/>
    <property type="project" value="UniProtKB-EC"/>
</dbReference>
<keyword evidence="9" id="KW-0067">ATP-binding</keyword>
<dbReference type="Gene3D" id="2.40.33.10">
    <property type="entry name" value="PK beta-barrel domain-like"/>
    <property type="match status" value="1"/>
</dbReference>
<comment type="cofactor">
    <cofactor evidence="1">
        <name>K(+)</name>
        <dbReference type="ChEBI" id="CHEBI:29103"/>
    </cofactor>
</comment>
<keyword evidence="8 14" id="KW-0418">Kinase</keyword>
<evidence type="ECO:0000256" key="8">
    <source>
        <dbReference type="ARBA" id="ARBA00022777"/>
    </source>
</evidence>
<gene>
    <name evidence="17" type="ORF">Bathy06g05010</name>
</gene>
<protein>
    <recommendedName>
        <fullName evidence="4 14">Pyruvate kinase</fullName>
        <ecNumber evidence="4 14">2.7.1.40</ecNumber>
    </recommendedName>
</protein>
<dbReference type="Proteomes" id="UP000198341">
    <property type="component" value="Chromosome 6"/>
</dbReference>
<evidence type="ECO:0000256" key="11">
    <source>
        <dbReference type="ARBA" id="ARBA00023152"/>
    </source>
</evidence>
<dbReference type="RefSeq" id="XP_007512361.1">
    <property type="nucleotide sequence ID" value="XM_007512299.1"/>
</dbReference>
<dbReference type="AlphaFoldDB" id="K8EG31"/>
<dbReference type="PANTHER" id="PTHR11817">
    <property type="entry name" value="PYRUVATE KINASE"/>
    <property type="match status" value="1"/>
</dbReference>
<dbReference type="InterPro" id="IPR001697">
    <property type="entry name" value="Pyr_Knase"/>
</dbReference>
<dbReference type="Gene3D" id="3.20.20.60">
    <property type="entry name" value="Phosphoenolpyruvate-binding domains"/>
    <property type="match status" value="1"/>
</dbReference>
<dbReference type="Gene3D" id="3.40.1380.20">
    <property type="entry name" value="Pyruvate kinase, C-terminal domain"/>
    <property type="match status" value="1"/>
</dbReference>
<keyword evidence="12 17" id="KW-0670">Pyruvate</keyword>
<evidence type="ECO:0000313" key="18">
    <source>
        <dbReference type="Proteomes" id="UP000198341"/>
    </source>
</evidence>
<dbReference type="GO" id="GO:0000287">
    <property type="term" value="F:magnesium ion binding"/>
    <property type="evidence" value="ECO:0007669"/>
    <property type="project" value="InterPro"/>
</dbReference>
<dbReference type="InterPro" id="IPR015795">
    <property type="entry name" value="Pyrv_Knase_C"/>
</dbReference>
<feature type="domain" description="Pyruvate kinase C-terminal" evidence="16">
    <location>
        <begin position="416"/>
        <end position="529"/>
    </location>
</feature>
<evidence type="ECO:0000256" key="4">
    <source>
        <dbReference type="ARBA" id="ARBA00012142"/>
    </source>
</evidence>
<evidence type="ECO:0000256" key="12">
    <source>
        <dbReference type="ARBA" id="ARBA00023317"/>
    </source>
</evidence>
<evidence type="ECO:0000256" key="7">
    <source>
        <dbReference type="ARBA" id="ARBA00022741"/>
    </source>
</evidence>
<dbReference type="EMBL" id="FO082273">
    <property type="protein sequence ID" value="CCO16961.1"/>
    <property type="molecule type" value="Genomic_DNA"/>
</dbReference>
<comment type="similarity">
    <text evidence="3 14">Belongs to the pyruvate kinase family.</text>
</comment>
<evidence type="ECO:0000256" key="14">
    <source>
        <dbReference type="RuleBase" id="RU000504"/>
    </source>
</evidence>
<accession>K8EG31</accession>
<name>K8EG31_9CHLO</name>
<keyword evidence="10 14" id="KW-0460">Magnesium</keyword>
<dbReference type="InterPro" id="IPR036918">
    <property type="entry name" value="Pyrv_Knase_C_sf"/>
</dbReference>
<evidence type="ECO:0000256" key="5">
    <source>
        <dbReference type="ARBA" id="ARBA00022679"/>
    </source>
</evidence>
<keyword evidence="7" id="KW-0547">Nucleotide-binding</keyword>
<dbReference type="InterPro" id="IPR015793">
    <property type="entry name" value="Pyrv_Knase_brl"/>
</dbReference>
<keyword evidence="6" id="KW-0479">Metal-binding</keyword>
<proteinExistence type="inferred from homology"/>
<dbReference type="GeneID" id="19015482"/>
<dbReference type="Pfam" id="PF00224">
    <property type="entry name" value="PK"/>
    <property type="match status" value="1"/>
</dbReference>
<sequence length="541" mass="59471">MFHRTESIDDIGLSRILQTDKSNTISSLTKVICTIGVKSRTVEELSKLLEAGMSVARFDFSWGSHKYHTETLMNLRQAMKNTKILCATMLDTFGSEVAVRLAAEDVSSFDKDAPKTPLEMKKGNKVVLSVCNDREDQKKMVATSEFFPVVNCDSLCEIVAVGDSIFIGQYLFTGSETSSVYLTVESIDLENKEIVCTCNNDALMRGVLLTVQISNVGEKLPTISRHDENDIVNWGVKNNVDFISLSFTDSAEDVRKCRQILDEHKSFHTKICAKIERASALKNIDEIIQEADGVIISRGNLGTELPAEKVFILQKMILARCNYAGKHAIVARLVDTMAEAPRPTRAEATDVANAVLDGADALLLGAETLRGNFASETVAMVRKICREAERFYDHESFYNAQISQRKIEAGEVSQAEALASSAVRAGTKVGAKLIVVFTRTGETARMVSKYRAPMPVVSLVIPHLRQDSIRWVLEGESDARGALLARGIVPMLANPQNSEANSLLQMVFDFAKKKAGLVIGDRVVIIQKLSGTAIVKVQELT</sequence>
<evidence type="ECO:0000259" key="16">
    <source>
        <dbReference type="Pfam" id="PF02887"/>
    </source>
</evidence>
<dbReference type="NCBIfam" id="TIGR01064">
    <property type="entry name" value="pyruv_kin"/>
    <property type="match status" value="1"/>
</dbReference>
<evidence type="ECO:0000259" key="15">
    <source>
        <dbReference type="Pfam" id="PF00224"/>
    </source>
</evidence>
<dbReference type="EC" id="2.7.1.40" evidence="4 14"/>
<dbReference type="GO" id="GO:0005524">
    <property type="term" value="F:ATP binding"/>
    <property type="evidence" value="ECO:0007669"/>
    <property type="project" value="UniProtKB-KW"/>
</dbReference>
<dbReference type="GO" id="GO:0030955">
    <property type="term" value="F:potassium ion binding"/>
    <property type="evidence" value="ECO:0007669"/>
    <property type="project" value="InterPro"/>
</dbReference>
<evidence type="ECO:0000256" key="6">
    <source>
        <dbReference type="ARBA" id="ARBA00022723"/>
    </source>
</evidence>
<evidence type="ECO:0000256" key="13">
    <source>
        <dbReference type="ARBA" id="ARBA00048152"/>
    </source>
</evidence>
<feature type="domain" description="Pyruvate kinase barrel" evidence="15">
    <location>
        <begin position="29"/>
        <end position="378"/>
    </location>
</feature>
<dbReference type="InterPro" id="IPR015806">
    <property type="entry name" value="Pyrv_Knase_insert_dom_sf"/>
</dbReference>
<dbReference type="Pfam" id="PF02887">
    <property type="entry name" value="PK_C"/>
    <property type="match status" value="1"/>
</dbReference>
<comment type="pathway">
    <text evidence="2 14">Carbohydrate degradation; glycolysis; pyruvate from D-glyceraldehyde 3-phosphate: step 5/5.</text>
</comment>
<evidence type="ECO:0000313" key="17">
    <source>
        <dbReference type="EMBL" id="CCO16961.1"/>
    </source>
</evidence>
<dbReference type="UniPathway" id="UPA00109">
    <property type="reaction ID" value="UER00188"/>
</dbReference>
<dbReference type="STRING" id="41875.K8EG31"/>